<dbReference type="InterPro" id="IPR019265">
    <property type="entry name" value="RTRAF"/>
</dbReference>
<name>A0A5N5T2A0_9CRUS</name>
<accession>A0A5N5T2A0</accession>
<dbReference type="AlphaFoldDB" id="A0A5N5T2A0"/>
<reference evidence="1 2" key="1">
    <citation type="journal article" date="2019" name="PLoS Biol.">
        <title>Sex chromosomes control vertical transmission of feminizing Wolbachia symbionts in an isopod.</title>
        <authorList>
            <person name="Becking T."/>
            <person name="Chebbi M.A."/>
            <person name="Giraud I."/>
            <person name="Moumen B."/>
            <person name="Laverre T."/>
            <person name="Caubet Y."/>
            <person name="Peccoud J."/>
            <person name="Gilbert C."/>
            <person name="Cordaux R."/>
        </authorList>
    </citation>
    <scope>NUCLEOTIDE SEQUENCE [LARGE SCALE GENOMIC DNA]</scope>
    <source>
        <strain evidence="1">ANa2</strain>
        <tissue evidence="1">Whole body excluding digestive tract and cuticle</tissue>
    </source>
</reference>
<dbReference type="PANTHER" id="PTHR15924">
    <property type="entry name" value="CLE"/>
    <property type="match status" value="1"/>
</dbReference>
<comment type="caution">
    <text evidence="1">The sequence shown here is derived from an EMBL/GenBank/DDBJ whole genome shotgun (WGS) entry which is preliminary data.</text>
</comment>
<dbReference type="EMBL" id="SEYY01013466">
    <property type="protein sequence ID" value="KAB7500603.1"/>
    <property type="molecule type" value="Genomic_DNA"/>
</dbReference>
<gene>
    <name evidence="1" type="ORF">Anas_02142</name>
</gene>
<keyword evidence="2" id="KW-1185">Reference proteome</keyword>
<evidence type="ECO:0000313" key="2">
    <source>
        <dbReference type="Proteomes" id="UP000326759"/>
    </source>
</evidence>
<organism evidence="1 2">
    <name type="scientific">Armadillidium nasatum</name>
    <dbReference type="NCBI Taxonomy" id="96803"/>
    <lineage>
        <taxon>Eukaryota</taxon>
        <taxon>Metazoa</taxon>
        <taxon>Ecdysozoa</taxon>
        <taxon>Arthropoda</taxon>
        <taxon>Crustacea</taxon>
        <taxon>Multicrustacea</taxon>
        <taxon>Malacostraca</taxon>
        <taxon>Eumalacostraca</taxon>
        <taxon>Peracarida</taxon>
        <taxon>Isopoda</taxon>
        <taxon>Oniscidea</taxon>
        <taxon>Crinocheta</taxon>
        <taxon>Armadillidiidae</taxon>
        <taxon>Armadillidium</taxon>
    </lineage>
</organism>
<dbReference type="Proteomes" id="UP000326759">
    <property type="component" value="Unassembled WGS sequence"/>
</dbReference>
<protein>
    <recommendedName>
        <fullName evidence="3">RNA transcription, translation and transport factor protein</fullName>
    </recommendedName>
</protein>
<evidence type="ECO:0008006" key="3">
    <source>
        <dbReference type="Google" id="ProtNLM"/>
    </source>
</evidence>
<dbReference type="Pfam" id="PF10036">
    <property type="entry name" value="RLL"/>
    <property type="match status" value="1"/>
</dbReference>
<dbReference type="OrthoDB" id="514167at2759"/>
<proteinExistence type="predicted"/>
<evidence type="ECO:0000313" key="1">
    <source>
        <dbReference type="EMBL" id="KAB7500603.1"/>
    </source>
</evidence>
<sequence>MFKRKLKALDHVNPDDFNVQDENSFKELVVWLEDQKIRHYKIEDRRSLKDTHAPDWSKAFKEYLKNLNCPKLINVNDRPAVTDWLLGQAVSLEYSDNVDKYKLETAENVSARKTNVPEVVNTNPLDALDFGSPDFRDGVNQLAKMLKITPHPDHLVTLKAISILIKSRLSQEALENPGEVVHQGKAYPIFEADLGFETGDNILNNAGKALRLLYIHDLRDLQTKINETIVACQIITANPKTDTKLGKVGR</sequence>